<feature type="chain" id="PRO_5046558682" evidence="1">
    <location>
        <begin position="21"/>
        <end position="209"/>
    </location>
</feature>
<organism evidence="3 4">
    <name type="scientific">Rubritalea tangerina</name>
    <dbReference type="NCBI Taxonomy" id="430798"/>
    <lineage>
        <taxon>Bacteria</taxon>
        <taxon>Pseudomonadati</taxon>
        <taxon>Verrucomicrobiota</taxon>
        <taxon>Verrucomicrobiia</taxon>
        <taxon>Verrucomicrobiales</taxon>
        <taxon>Rubritaleaceae</taxon>
        <taxon>Rubritalea</taxon>
    </lineage>
</organism>
<dbReference type="Proteomes" id="UP001597389">
    <property type="component" value="Unassembled WGS sequence"/>
</dbReference>
<keyword evidence="4" id="KW-1185">Reference proteome</keyword>
<proteinExistence type="predicted"/>
<protein>
    <submittedName>
        <fullName evidence="3">PEP-CTERM sorting domain-containing protein</fullName>
    </submittedName>
</protein>
<evidence type="ECO:0000313" key="4">
    <source>
        <dbReference type="Proteomes" id="UP001597389"/>
    </source>
</evidence>
<dbReference type="Pfam" id="PF07589">
    <property type="entry name" value="PEP-CTERM"/>
    <property type="match status" value="1"/>
</dbReference>
<gene>
    <name evidence="3" type="ORF">ACFSW8_07970</name>
</gene>
<dbReference type="RefSeq" id="WP_377089343.1">
    <property type="nucleotide sequence ID" value="NZ_JBHSJL010000014.1"/>
</dbReference>
<evidence type="ECO:0000259" key="2">
    <source>
        <dbReference type="Pfam" id="PF07589"/>
    </source>
</evidence>
<reference evidence="4" key="1">
    <citation type="journal article" date="2019" name="Int. J. Syst. Evol. Microbiol.">
        <title>The Global Catalogue of Microorganisms (GCM) 10K type strain sequencing project: providing services to taxonomists for standard genome sequencing and annotation.</title>
        <authorList>
            <consortium name="The Broad Institute Genomics Platform"/>
            <consortium name="The Broad Institute Genome Sequencing Center for Infectious Disease"/>
            <person name="Wu L."/>
            <person name="Ma J."/>
        </authorList>
    </citation>
    <scope>NUCLEOTIDE SEQUENCE [LARGE SCALE GENOMIC DNA]</scope>
    <source>
        <strain evidence="4">CCUG 57942</strain>
    </source>
</reference>
<comment type="caution">
    <text evidence="3">The sequence shown here is derived from an EMBL/GenBank/DDBJ whole genome shotgun (WGS) entry which is preliminary data.</text>
</comment>
<keyword evidence="1" id="KW-0732">Signal</keyword>
<dbReference type="InterPro" id="IPR013424">
    <property type="entry name" value="Ice-binding_C"/>
</dbReference>
<name>A0ABW4ZA83_9BACT</name>
<feature type="signal peptide" evidence="1">
    <location>
        <begin position="1"/>
        <end position="20"/>
    </location>
</feature>
<evidence type="ECO:0000313" key="3">
    <source>
        <dbReference type="EMBL" id="MFD2158828.1"/>
    </source>
</evidence>
<sequence length="209" mass="21890">MKLRANIVFFVVAGSGMMEAASVVLIDPATRNGSFEDDSGKIQNWSGVTAWDEWTEVSTANGDSGAEDNGATATDGSRIAFLQAGNAAYNMTNHVVQVGDVFTFSWDHAARSDRTHIGGLVYDDGGTITSILATEVTSDGSAVPKAYGGTYTVLSGDSAVGKTIGFGVRAVVAYPEVDNFQLSVEAVPEPSSGVLMLVGATGLMLRRRR</sequence>
<dbReference type="EMBL" id="JBHUJB010000034">
    <property type="protein sequence ID" value="MFD2158828.1"/>
    <property type="molecule type" value="Genomic_DNA"/>
</dbReference>
<evidence type="ECO:0000256" key="1">
    <source>
        <dbReference type="SAM" id="SignalP"/>
    </source>
</evidence>
<accession>A0ABW4ZA83</accession>
<feature type="domain" description="Ice-binding protein C-terminal" evidence="2">
    <location>
        <begin position="186"/>
        <end position="208"/>
    </location>
</feature>
<dbReference type="NCBIfam" id="TIGR02595">
    <property type="entry name" value="PEP_CTERM"/>
    <property type="match status" value="1"/>
</dbReference>